<feature type="transmembrane region" description="Helical" evidence="1">
    <location>
        <begin position="271"/>
        <end position="291"/>
    </location>
</feature>
<evidence type="ECO:0000256" key="1">
    <source>
        <dbReference type="SAM" id="Phobius"/>
    </source>
</evidence>
<evidence type="ECO:0000313" key="3">
    <source>
        <dbReference type="Proteomes" id="UP000723776"/>
    </source>
</evidence>
<feature type="transmembrane region" description="Helical" evidence="1">
    <location>
        <begin position="61"/>
        <end position="85"/>
    </location>
</feature>
<evidence type="ECO:0000313" key="2">
    <source>
        <dbReference type="EMBL" id="MBV7365979.1"/>
    </source>
</evidence>
<keyword evidence="1" id="KW-0472">Membrane</keyword>
<organism evidence="2 3">
    <name type="scientific">Streptococcus vulneris</name>
    <dbReference type="NCBI Taxonomy" id="2853160"/>
    <lineage>
        <taxon>Bacteria</taxon>
        <taxon>Bacillati</taxon>
        <taxon>Bacillota</taxon>
        <taxon>Bacilli</taxon>
        <taxon>Lactobacillales</taxon>
        <taxon>Streptococcaceae</taxon>
        <taxon>Streptococcus</taxon>
    </lineage>
</organism>
<feature type="transmembrane region" description="Helical" evidence="1">
    <location>
        <begin position="32"/>
        <end position="55"/>
    </location>
</feature>
<comment type="caution">
    <text evidence="2">The sequence shown here is derived from an EMBL/GenBank/DDBJ whole genome shotgun (WGS) entry which is preliminary data.</text>
</comment>
<protein>
    <submittedName>
        <fullName evidence="2">Beta-carotene 15,15'-monooxygenase</fullName>
    </submittedName>
</protein>
<keyword evidence="1" id="KW-1133">Transmembrane helix</keyword>
<feature type="transmembrane region" description="Helical" evidence="1">
    <location>
        <begin position="97"/>
        <end position="123"/>
    </location>
</feature>
<keyword evidence="1" id="KW-0812">Transmembrane</keyword>
<dbReference type="RefSeq" id="WP_070479632.1">
    <property type="nucleotide sequence ID" value="NZ_JAHUZC010000015.1"/>
</dbReference>
<feature type="transmembrane region" description="Helical" evidence="1">
    <location>
        <begin position="297"/>
        <end position="316"/>
    </location>
</feature>
<name>A0ABS6SXY9_9STRE</name>
<dbReference type="EMBL" id="JAHUZC010000015">
    <property type="protein sequence ID" value="MBV7365979.1"/>
    <property type="molecule type" value="Genomic_DNA"/>
</dbReference>
<dbReference type="Proteomes" id="UP000723776">
    <property type="component" value="Unassembled WGS sequence"/>
</dbReference>
<keyword evidence="3" id="KW-1185">Reference proteome</keyword>
<sequence>MALVEKVIKSFKILLDRINNFFKSRTIDSEHIIGIIYALLYLLPFLVNSLIYAIITLIFSYLPLTTLIVSLLMCIINCALLIYFVQTFIKFIREKRFLLGTILLYLILAFLLGTIFWFGMIFLSLTLTMTMFLPDSIQPNEFLAMIYKYSNNYQRMSALFESSSKLGAPIIQILAISNLLNSFIPEKYKTIDLKFFDKIIRILFKIIFIIIPLLAFFIFYHIDKTSFTIIGLITVIITWIIDPKNIAILINLKVKVSDEDIKPEILNKFKLFQLFISFIVVSWAISVYFFQEQSIEIRLYISLGSLLCFMFVLLICQRILKRNGESWLNNNFKDEIAKKFIEDNFNSDDDDN</sequence>
<reference evidence="2 3" key="1">
    <citation type="submission" date="2021-06" db="EMBL/GenBank/DDBJ databases">
        <title>A novel Streptococcus species isolated from patients with diabetic foot ulcer (DFU).</title>
        <authorList>
            <person name="Chen Y.-S."/>
        </authorList>
    </citation>
    <scope>NUCLEOTIDE SEQUENCE [LARGE SCALE GENOMIC DNA]</scope>
    <source>
        <strain evidence="2 3">DM3B3</strain>
    </source>
</reference>
<feature type="transmembrane region" description="Helical" evidence="1">
    <location>
        <begin position="228"/>
        <end position="250"/>
    </location>
</feature>
<feature type="transmembrane region" description="Helical" evidence="1">
    <location>
        <begin position="203"/>
        <end position="222"/>
    </location>
</feature>
<gene>
    <name evidence="2" type="ORF">KUA57_09000</name>
</gene>
<proteinExistence type="predicted"/>
<accession>A0ABS6SXY9</accession>